<reference evidence="2" key="1">
    <citation type="submission" date="2020-07" db="EMBL/GenBank/DDBJ databases">
        <title>Complete genome sequencing of Coprobacter sp. strain 2CBH44.</title>
        <authorList>
            <person name="Sakamoto M."/>
            <person name="Murakami T."/>
            <person name="Mori H."/>
        </authorList>
    </citation>
    <scope>NUCLEOTIDE SEQUENCE [LARGE SCALE GENOMIC DNA]</scope>
    <source>
        <strain evidence="2">2CBH44</strain>
    </source>
</reference>
<organism evidence="1 2">
    <name type="scientific">Coprobacter secundus subsp. similis</name>
    <dbReference type="NCBI Taxonomy" id="2751153"/>
    <lineage>
        <taxon>Bacteria</taxon>
        <taxon>Pseudomonadati</taxon>
        <taxon>Bacteroidota</taxon>
        <taxon>Bacteroidia</taxon>
        <taxon>Bacteroidales</taxon>
        <taxon>Barnesiellaceae</taxon>
        <taxon>Coprobacter</taxon>
    </lineage>
</organism>
<protein>
    <submittedName>
        <fullName evidence="1">Uncharacterized protein</fullName>
    </submittedName>
</protein>
<accession>A0A7G1HUV0</accession>
<dbReference type="KEGG" id="copr:Cop2CBH44_05370"/>
<name>A0A7G1HUV0_9BACT</name>
<evidence type="ECO:0000313" key="1">
    <source>
        <dbReference type="EMBL" id="BCI62184.1"/>
    </source>
</evidence>
<dbReference type="Proteomes" id="UP000594042">
    <property type="component" value="Chromosome"/>
</dbReference>
<sequence length="198" mass="23373">MTNYFIIKYTHNKDYINATIDQQCDDIPLGEGLKDICLYLKNNHSQIFTEIQLSENREFTISWEQDITSSNYLLMPGHDIIHRLKELKNVIENSQNFEQKYKKFDFITDNMNINIDDIIVCLSDKGKKEAISKYSEELAFLMTKVVPKLIPLNQIKIEVSGMSFIMVKNILSEIYEQIPGERKNKFHYQIDFDELVFR</sequence>
<dbReference type="RefSeq" id="WP_200755504.1">
    <property type="nucleotide sequence ID" value="NZ_AP023322.1"/>
</dbReference>
<dbReference type="EMBL" id="AP023322">
    <property type="protein sequence ID" value="BCI62184.1"/>
    <property type="molecule type" value="Genomic_DNA"/>
</dbReference>
<keyword evidence="2" id="KW-1185">Reference proteome</keyword>
<dbReference type="AlphaFoldDB" id="A0A7G1HUV0"/>
<proteinExistence type="predicted"/>
<gene>
    <name evidence="1" type="ORF">Cop2CBH44_05370</name>
</gene>
<evidence type="ECO:0000313" key="2">
    <source>
        <dbReference type="Proteomes" id="UP000594042"/>
    </source>
</evidence>